<dbReference type="PANTHER" id="PTHR10543:SF89">
    <property type="entry name" value="CAROTENOID 9,10(9',10')-CLEAVAGE DIOXYGENASE 1"/>
    <property type="match status" value="1"/>
</dbReference>
<dbReference type="EMBL" id="CAXAMM010002014">
    <property type="protein sequence ID" value="CAK8994395.1"/>
    <property type="molecule type" value="Genomic_DNA"/>
</dbReference>
<name>A0ABP0HW35_9DINO</name>
<keyword evidence="1" id="KW-0223">Dioxygenase</keyword>
<evidence type="ECO:0000313" key="2">
    <source>
        <dbReference type="Proteomes" id="UP001642464"/>
    </source>
</evidence>
<reference evidence="1 2" key="1">
    <citation type="submission" date="2024-02" db="EMBL/GenBank/DDBJ databases">
        <authorList>
            <person name="Chen Y."/>
            <person name="Shah S."/>
            <person name="Dougan E. K."/>
            <person name="Thang M."/>
            <person name="Chan C."/>
        </authorList>
    </citation>
    <scope>NUCLEOTIDE SEQUENCE [LARGE SCALE GENOMIC DNA]</scope>
</reference>
<accession>A0ABP0HW35</accession>
<dbReference type="GO" id="GO:0051213">
    <property type="term" value="F:dioxygenase activity"/>
    <property type="evidence" value="ECO:0007669"/>
    <property type="project" value="UniProtKB-KW"/>
</dbReference>
<dbReference type="InterPro" id="IPR004294">
    <property type="entry name" value="Carotenoid_Oase"/>
</dbReference>
<dbReference type="PANTHER" id="PTHR10543">
    <property type="entry name" value="BETA-CAROTENE DIOXYGENASE"/>
    <property type="match status" value="1"/>
</dbReference>
<evidence type="ECO:0000313" key="1">
    <source>
        <dbReference type="EMBL" id="CAK8994395.1"/>
    </source>
</evidence>
<keyword evidence="2" id="KW-1185">Reference proteome</keyword>
<comment type="caution">
    <text evidence="1">The sequence shown here is derived from an EMBL/GenBank/DDBJ whole genome shotgun (WGS) entry which is preliminary data.</text>
</comment>
<dbReference type="Proteomes" id="UP001642464">
    <property type="component" value="Unassembled WGS sequence"/>
</dbReference>
<proteinExistence type="predicted"/>
<gene>
    <name evidence="1" type="ORF">SCF082_LOCUS3926</name>
</gene>
<dbReference type="Pfam" id="PF03055">
    <property type="entry name" value="RPE65"/>
    <property type="match status" value="1"/>
</dbReference>
<keyword evidence="1" id="KW-0560">Oxidoreductase</keyword>
<organism evidence="1 2">
    <name type="scientific">Durusdinium trenchii</name>
    <dbReference type="NCBI Taxonomy" id="1381693"/>
    <lineage>
        <taxon>Eukaryota</taxon>
        <taxon>Sar</taxon>
        <taxon>Alveolata</taxon>
        <taxon>Dinophyceae</taxon>
        <taxon>Suessiales</taxon>
        <taxon>Symbiodiniaceae</taxon>
        <taxon>Durusdinium</taxon>
    </lineage>
</organism>
<protein>
    <submittedName>
        <fullName evidence="1">10'-cleavage dioxygenase 1 (Carotenoid cleavage dioxygenase 1 (OgCCD1</fullName>
    </submittedName>
</protein>
<sequence>MGAVSSAEQVSLPLKKPDSPIKHQHWAFNGPYAPVDEEVFHALTVREGQLPKDLEGCYLRNGPNPLWHPPSETSNYHWFLGAGMVHALRIKDGAASYNNHFLRTKAFMDEQKNGPVFDKIAFSTSMSSFLLRFALEKVGLARGSASGPSNTNLVYHASRLLALSEADCPMELKILVDGHLQSQAEYAYNNLWNAHPKVDPVTGKLYWLDYDLTGVTAKFTYGVIDTKGQEERKCTGVLGGGKAVMIHDCGITEKYAIVIDCPVLVGIENYSVEGSLWKFDASHGARIGIFPKDGESGKVSPTWFQIDTCWIFHLANAWEEGNTVVMVVVRWDRIDMSGHGKKDDFLSGNKRTLHEYRFDMDSGAVVEKSLASGFETLEFPVINQKHVGRKSQFTWAAGNLEGEPPFHRIFKFDLSNPESYASYACVSDGKKLTAGEAYFVSKGSAEDDGYLLTFVIDPEGKAPSSFLILNGQNLQSICVIDLPARIPLGFHGLWVSEKQVKDQISNSVAAKL</sequence>